<dbReference type="Pfam" id="PF07727">
    <property type="entry name" value="RVT_2"/>
    <property type="match status" value="1"/>
</dbReference>
<dbReference type="InterPro" id="IPR013103">
    <property type="entry name" value="RVT_2"/>
</dbReference>
<name>A0AAD5I546_ACENE</name>
<evidence type="ECO:0000313" key="2">
    <source>
        <dbReference type="EMBL" id="KAI9152803.1"/>
    </source>
</evidence>
<protein>
    <recommendedName>
        <fullName evidence="1">Reverse transcriptase Ty1/copia-type domain-containing protein</fullName>
    </recommendedName>
</protein>
<reference evidence="2" key="1">
    <citation type="journal article" date="2022" name="Plant J.">
        <title>Strategies of tolerance reflected in two North American maple genomes.</title>
        <authorList>
            <person name="McEvoy S.L."/>
            <person name="Sezen U.U."/>
            <person name="Trouern-Trend A."/>
            <person name="McMahon S.M."/>
            <person name="Schaberg P.G."/>
            <person name="Yang J."/>
            <person name="Wegrzyn J.L."/>
            <person name="Swenson N.G."/>
        </authorList>
    </citation>
    <scope>NUCLEOTIDE SEQUENCE</scope>
    <source>
        <strain evidence="2">91603</strain>
    </source>
</reference>
<gene>
    <name evidence="2" type="ORF">LWI28_001423</name>
</gene>
<proteinExistence type="predicted"/>
<sequence length="125" mass="14339">MLVAGANLEEINNLKKQLLSEFERKDLAAAKQILEMRISRDEQGGTLQLSQAKYVRKVLQRFNMSDAKPIRTPLTSHFRLSKEQCPETDKEKDFIARVSYASAIGSLMYLMVCTRPYICCEQIHV</sequence>
<comment type="caution">
    <text evidence="2">The sequence shown here is derived from an EMBL/GenBank/DDBJ whole genome shotgun (WGS) entry which is preliminary data.</text>
</comment>
<feature type="domain" description="Reverse transcriptase Ty1/copia-type" evidence="1">
    <location>
        <begin position="1"/>
        <end position="74"/>
    </location>
</feature>
<organism evidence="2 3">
    <name type="scientific">Acer negundo</name>
    <name type="common">Box elder</name>
    <dbReference type="NCBI Taxonomy" id="4023"/>
    <lineage>
        <taxon>Eukaryota</taxon>
        <taxon>Viridiplantae</taxon>
        <taxon>Streptophyta</taxon>
        <taxon>Embryophyta</taxon>
        <taxon>Tracheophyta</taxon>
        <taxon>Spermatophyta</taxon>
        <taxon>Magnoliopsida</taxon>
        <taxon>eudicotyledons</taxon>
        <taxon>Gunneridae</taxon>
        <taxon>Pentapetalae</taxon>
        <taxon>rosids</taxon>
        <taxon>malvids</taxon>
        <taxon>Sapindales</taxon>
        <taxon>Sapindaceae</taxon>
        <taxon>Hippocastanoideae</taxon>
        <taxon>Acereae</taxon>
        <taxon>Acer</taxon>
    </lineage>
</organism>
<reference evidence="2" key="2">
    <citation type="submission" date="2023-02" db="EMBL/GenBank/DDBJ databases">
        <authorList>
            <person name="Swenson N.G."/>
            <person name="Wegrzyn J.L."/>
            <person name="Mcevoy S.L."/>
        </authorList>
    </citation>
    <scope>NUCLEOTIDE SEQUENCE</scope>
    <source>
        <strain evidence="2">91603</strain>
        <tissue evidence="2">Leaf</tissue>
    </source>
</reference>
<dbReference type="EMBL" id="JAJSOW010000108">
    <property type="protein sequence ID" value="KAI9152803.1"/>
    <property type="molecule type" value="Genomic_DNA"/>
</dbReference>
<keyword evidence="3" id="KW-1185">Reference proteome</keyword>
<dbReference type="AlphaFoldDB" id="A0AAD5I546"/>
<dbReference type="Proteomes" id="UP001064489">
    <property type="component" value="Chromosome 11"/>
</dbReference>
<accession>A0AAD5I546</accession>
<evidence type="ECO:0000313" key="3">
    <source>
        <dbReference type="Proteomes" id="UP001064489"/>
    </source>
</evidence>
<evidence type="ECO:0000259" key="1">
    <source>
        <dbReference type="Pfam" id="PF07727"/>
    </source>
</evidence>